<feature type="chain" id="PRO_5042933416" evidence="10">
    <location>
        <begin position="22"/>
        <end position="743"/>
    </location>
</feature>
<keyword evidence="10" id="KW-0732">Signal</keyword>
<sequence>MKNCLPLAAAITALMAGQTIAQEIATPEIEEVYVTGGAEAIRTLPGSASLLDSAAIKEFDSTDLTDVLGQVPGVYIRFEDGYGLRPNIGIRGATSDRSQKITLMEDGILIAPSPYAAPAAYYVPNVNRMDAIEVFKGPASIKYGPHTVGGALNLVTRGLPTEREAELSATFGSDNYQKYRAFYGNQKNLSGGSEVRYWLDGLRYSSDGFKELPGQDTGFARNDINAKIQWQNPSADKPQSLTLKLGYADETSDETYLGLSDDDFAQNPVQRYAASAQDQFTSEHSQLHLLHGIELSSALTLNSTAYVNRFTREWNKFDGFWQPPEGGCGEDAGGENIYCAPDIKIILDDPENFPREMAILRGERDSTEEYEKIDVTNNARDYGSQGVSSKLEVEWGGQSVAHTTDVGIRFHHDYVERNHQPAAFNMTDGEMVYDEQARAPKTLNKSEADALAVYVNHEAKWDKLRLSGGVRVESIDSKVTDYLEVPEEQVQKRSDTVVIPGIGAFYQWTDELGLLAGINKGFSPSVAGSGAEPEESVNYEYGVRYQNDIVTADVIGFFSDYSNLIGRCRVSDAGCGSAEEFDGGEAEIYGFEFTSQAVLGLGVNLDMPVSLVYTYTDATFVTTFDSDFSQWGNVLEGDELPYTPRHQANVGWGLEADSWSVSLSGNFVGRMRELPDQGSYVEGQFTPSYTTWGLAGHYQPSEQWDLLLAVENMFDKQVIVSRRPFGARPNQPLTVKAGVNFTF</sequence>
<feature type="signal peptide" evidence="10">
    <location>
        <begin position="1"/>
        <end position="21"/>
    </location>
</feature>
<feature type="domain" description="TonB-dependent receptor-like beta-barrel" evidence="11">
    <location>
        <begin position="245"/>
        <end position="712"/>
    </location>
</feature>
<dbReference type="Pfam" id="PF07715">
    <property type="entry name" value="Plug"/>
    <property type="match status" value="1"/>
</dbReference>
<evidence type="ECO:0000313" key="13">
    <source>
        <dbReference type="EMBL" id="BCD97439.1"/>
    </source>
</evidence>
<dbReference type="PROSITE" id="PS52016">
    <property type="entry name" value="TONB_DEPENDENT_REC_3"/>
    <property type="match status" value="1"/>
</dbReference>
<evidence type="ECO:0000256" key="6">
    <source>
        <dbReference type="ARBA" id="ARBA00023136"/>
    </source>
</evidence>
<dbReference type="KEGG" id="marq:MARGE09_P1640"/>
<dbReference type="InterPro" id="IPR036942">
    <property type="entry name" value="Beta-barrel_TonB_sf"/>
</dbReference>
<evidence type="ECO:0000256" key="9">
    <source>
        <dbReference type="RuleBase" id="RU003357"/>
    </source>
</evidence>
<proteinExistence type="inferred from homology"/>
<dbReference type="CDD" id="cd01347">
    <property type="entry name" value="ligand_gated_channel"/>
    <property type="match status" value="1"/>
</dbReference>
<evidence type="ECO:0000256" key="3">
    <source>
        <dbReference type="ARBA" id="ARBA00022452"/>
    </source>
</evidence>
<gene>
    <name evidence="13" type="ORF">MARGE09_P1640</name>
</gene>
<dbReference type="InterPro" id="IPR039426">
    <property type="entry name" value="TonB-dep_rcpt-like"/>
</dbReference>
<keyword evidence="4 8" id="KW-0812">Transmembrane</keyword>
<evidence type="ECO:0000259" key="12">
    <source>
        <dbReference type="Pfam" id="PF07715"/>
    </source>
</evidence>
<keyword evidence="3 8" id="KW-1134">Transmembrane beta strand</keyword>
<dbReference type="Gene3D" id="2.40.170.20">
    <property type="entry name" value="TonB-dependent receptor, beta-barrel domain"/>
    <property type="match status" value="1"/>
</dbReference>
<keyword evidence="6 8" id="KW-0472">Membrane</keyword>
<comment type="similarity">
    <text evidence="8 9">Belongs to the TonB-dependent receptor family.</text>
</comment>
<dbReference type="PANTHER" id="PTHR30442:SF0">
    <property type="entry name" value="FE(3+) DICITRATE TRANSPORT PROTEIN FECA"/>
    <property type="match status" value="1"/>
</dbReference>
<evidence type="ECO:0000256" key="8">
    <source>
        <dbReference type="PROSITE-ProRule" id="PRU01360"/>
    </source>
</evidence>
<dbReference type="EMBL" id="AP023086">
    <property type="protein sequence ID" value="BCD97439.1"/>
    <property type="molecule type" value="Genomic_DNA"/>
</dbReference>
<evidence type="ECO:0000259" key="11">
    <source>
        <dbReference type="Pfam" id="PF00593"/>
    </source>
</evidence>
<evidence type="ECO:0000256" key="5">
    <source>
        <dbReference type="ARBA" id="ARBA00023077"/>
    </source>
</evidence>
<dbReference type="AlphaFoldDB" id="A0AAN1WH26"/>
<keyword evidence="14" id="KW-1185">Reference proteome</keyword>
<organism evidence="13 14">
    <name type="scientific">Marinagarivorans cellulosilyticus</name>
    <dbReference type="NCBI Taxonomy" id="2721545"/>
    <lineage>
        <taxon>Bacteria</taxon>
        <taxon>Pseudomonadati</taxon>
        <taxon>Pseudomonadota</taxon>
        <taxon>Gammaproteobacteria</taxon>
        <taxon>Cellvibrionales</taxon>
        <taxon>Cellvibrionaceae</taxon>
        <taxon>Marinagarivorans</taxon>
    </lineage>
</organism>
<dbReference type="InterPro" id="IPR000531">
    <property type="entry name" value="Beta-barrel_TonB"/>
</dbReference>
<name>A0AAN1WH26_9GAMM</name>
<dbReference type="Pfam" id="PF00593">
    <property type="entry name" value="TonB_dep_Rec_b-barrel"/>
    <property type="match status" value="1"/>
</dbReference>
<dbReference type="SUPFAM" id="SSF56935">
    <property type="entry name" value="Porins"/>
    <property type="match status" value="1"/>
</dbReference>
<evidence type="ECO:0000313" key="14">
    <source>
        <dbReference type="Proteomes" id="UP001320119"/>
    </source>
</evidence>
<dbReference type="GO" id="GO:0033214">
    <property type="term" value="P:siderophore-iron import into cell"/>
    <property type="evidence" value="ECO:0007669"/>
    <property type="project" value="TreeGrafter"/>
</dbReference>
<reference evidence="13 14" key="1">
    <citation type="journal article" date="2022" name="IScience">
        <title>An ultrasensitive nanofiber-based assay for enzymatic hydrolysis and deep-sea microbial degradation of cellulose.</title>
        <authorList>
            <person name="Tsudome M."/>
            <person name="Tachioka M."/>
            <person name="Miyazaki M."/>
            <person name="Uchimura K."/>
            <person name="Tsuda M."/>
            <person name="Takaki Y."/>
            <person name="Deguchi S."/>
        </authorList>
    </citation>
    <scope>NUCLEOTIDE SEQUENCE [LARGE SCALE GENOMIC DNA]</scope>
    <source>
        <strain evidence="13 14">GE09</strain>
    </source>
</reference>
<comment type="subcellular location">
    <subcellularLocation>
        <location evidence="1 8">Cell outer membrane</location>
        <topology evidence="1 8">Multi-pass membrane protein</topology>
    </subcellularLocation>
</comment>
<evidence type="ECO:0000256" key="1">
    <source>
        <dbReference type="ARBA" id="ARBA00004571"/>
    </source>
</evidence>
<protein>
    <submittedName>
        <fullName evidence="13">Fe(3+) dicitrate transport protein</fullName>
    </submittedName>
</protein>
<accession>A0AAN1WH26</accession>
<evidence type="ECO:0000256" key="2">
    <source>
        <dbReference type="ARBA" id="ARBA00022448"/>
    </source>
</evidence>
<evidence type="ECO:0000256" key="10">
    <source>
        <dbReference type="SAM" id="SignalP"/>
    </source>
</evidence>
<dbReference type="Proteomes" id="UP001320119">
    <property type="component" value="Chromosome"/>
</dbReference>
<feature type="domain" description="TonB-dependent receptor plug" evidence="12">
    <location>
        <begin position="41"/>
        <end position="151"/>
    </location>
</feature>
<dbReference type="GO" id="GO:0009279">
    <property type="term" value="C:cell outer membrane"/>
    <property type="evidence" value="ECO:0007669"/>
    <property type="project" value="UniProtKB-SubCell"/>
</dbReference>
<dbReference type="Gene3D" id="2.170.130.10">
    <property type="entry name" value="TonB-dependent receptor, plug domain"/>
    <property type="match status" value="1"/>
</dbReference>
<evidence type="ECO:0000256" key="4">
    <source>
        <dbReference type="ARBA" id="ARBA00022692"/>
    </source>
</evidence>
<dbReference type="InterPro" id="IPR012910">
    <property type="entry name" value="Plug_dom"/>
</dbReference>
<keyword evidence="7 8" id="KW-0998">Cell outer membrane</keyword>
<dbReference type="InterPro" id="IPR037066">
    <property type="entry name" value="Plug_dom_sf"/>
</dbReference>
<dbReference type="PANTHER" id="PTHR30442">
    <property type="entry name" value="IRON III DICITRATE TRANSPORT PROTEIN FECA"/>
    <property type="match status" value="1"/>
</dbReference>
<keyword evidence="2 8" id="KW-0813">Transport</keyword>
<evidence type="ECO:0000256" key="7">
    <source>
        <dbReference type="ARBA" id="ARBA00023237"/>
    </source>
</evidence>
<dbReference type="RefSeq" id="WP_236986908.1">
    <property type="nucleotide sequence ID" value="NZ_AP023086.1"/>
</dbReference>
<keyword evidence="5 9" id="KW-0798">TonB box</keyword>